<reference evidence="1 2" key="1">
    <citation type="journal article" date="2010" name="Science">
        <title>Genomic comparison of the ants Camponotus floridanus and Harpegnathos saltator.</title>
        <authorList>
            <person name="Bonasio R."/>
            <person name="Zhang G."/>
            <person name="Ye C."/>
            <person name="Mutti N.S."/>
            <person name="Fang X."/>
            <person name="Qin N."/>
            <person name="Donahue G."/>
            <person name="Yang P."/>
            <person name="Li Q."/>
            <person name="Li C."/>
            <person name="Zhang P."/>
            <person name="Huang Z."/>
            <person name="Berger S.L."/>
            <person name="Reinberg D."/>
            <person name="Wang J."/>
            <person name="Liebig J."/>
        </authorList>
    </citation>
    <scope>NUCLEOTIDE SEQUENCE [LARGE SCALE GENOMIC DNA]</scope>
    <source>
        <strain evidence="1 2">R22 G/1</strain>
    </source>
</reference>
<keyword evidence="2" id="KW-1185">Reference proteome</keyword>
<organism evidence="2">
    <name type="scientific">Harpegnathos saltator</name>
    <name type="common">Jerdon's jumping ant</name>
    <dbReference type="NCBI Taxonomy" id="610380"/>
    <lineage>
        <taxon>Eukaryota</taxon>
        <taxon>Metazoa</taxon>
        <taxon>Ecdysozoa</taxon>
        <taxon>Arthropoda</taxon>
        <taxon>Hexapoda</taxon>
        <taxon>Insecta</taxon>
        <taxon>Pterygota</taxon>
        <taxon>Neoptera</taxon>
        <taxon>Endopterygota</taxon>
        <taxon>Hymenoptera</taxon>
        <taxon>Apocrita</taxon>
        <taxon>Aculeata</taxon>
        <taxon>Formicoidea</taxon>
        <taxon>Formicidae</taxon>
        <taxon>Ponerinae</taxon>
        <taxon>Ponerini</taxon>
        <taxon>Harpegnathos</taxon>
    </lineage>
</organism>
<proteinExistence type="predicted"/>
<gene>
    <name evidence="1" type="ORF">EAI_12456</name>
</gene>
<name>E2BXU2_HARSA</name>
<protein>
    <submittedName>
        <fullName evidence="1">Uncharacterized protein</fullName>
    </submittedName>
</protein>
<accession>E2BXU2</accession>
<evidence type="ECO:0000313" key="2">
    <source>
        <dbReference type="Proteomes" id="UP000008237"/>
    </source>
</evidence>
<dbReference type="EMBL" id="GL451314">
    <property type="protein sequence ID" value="EFN79499.1"/>
    <property type="molecule type" value="Genomic_DNA"/>
</dbReference>
<evidence type="ECO:0000313" key="1">
    <source>
        <dbReference type="EMBL" id="EFN79499.1"/>
    </source>
</evidence>
<dbReference type="Proteomes" id="UP000008237">
    <property type="component" value="Unassembled WGS sequence"/>
</dbReference>
<dbReference type="InParanoid" id="E2BXU2"/>
<sequence>MIRGAAPIYQSQDSNIERCYQFRHISDSSRAKTLVRRISWRILDPPIHICLSVTSHYYRSEIRQSRDRDVDRRRHREQILRVISLGSPVVPHRRTSFWPSAATRSDASTPTQSIGNLEAFSNALPSHDGRASARWRACAHLCQQNFYLRTFHRESGTGRPIGAADPGAPRSAPIAPHRKSCWLVSRAALVRKFHCWNNEVGTRKPIPQALSAVK</sequence>
<dbReference type="AlphaFoldDB" id="E2BXU2"/>